<dbReference type="SUPFAM" id="SSF53448">
    <property type="entry name" value="Nucleotide-diphospho-sugar transferases"/>
    <property type="match status" value="1"/>
</dbReference>
<comment type="function">
    <text evidence="9">Transfers N-acetylgalactosamine (GalNAc) from UDP-GalNAc to N-acetylglucosamine-beta-benzyl with a beta-1,4-linkage to form N,N'-diacetyllactosediamine, GalNAc-beta-1,4-GlcNAc structures in N-linked glycans and probably O-linked glycans.</text>
</comment>
<dbReference type="GO" id="GO:0033842">
    <property type="term" value="F:N-acetyl-beta-glucosaminyl-derivative 4-beta-N-acetylgalactosaminyltransferase activity"/>
    <property type="evidence" value="ECO:0007669"/>
    <property type="project" value="UniProtKB-EC"/>
</dbReference>
<protein>
    <recommendedName>
        <fullName evidence="9">Beta-1,4-N-acetylgalactosaminyltransferase</fullName>
        <ecNumber evidence="9">2.4.1.244</ecNumber>
    </recommendedName>
</protein>
<feature type="transmembrane region" description="Helical" evidence="9">
    <location>
        <begin position="16"/>
        <end position="40"/>
    </location>
</feature>
<feature type="compositionally biased region" description="Polar residues" evidence="10">
    <location>
        <begin position="511"/>
        <end position="528"/>
    </location>
</feature>
<accession>A0A5A9P3D2</accession>
<evidence type="ECO:0000256" key="1">
    <source>
        <dbReference type="ARBA" id="ARBA00004447"/>
    </source>
</evidence>
<evidence type="ECO:0000256" key="8">
    <source>
        <dbReference type="ARBA" id="ARBA00023136"/>
    </source>
</evidence>
<dbReference type="Proteomes" id="UP000324632">
    <property type="component" value="Chromosome 11"/>
</dbReference>
<evidence type="ECO:0000256" key="3">
    <source>
        <dbReference type="ARBA" id="ARBA00022679"/>
    </source>
</evidence>
<dbReference type="EMBL" id="SOYY01000011">
    <property type="protein sequence ID" value="KAA0715207.1"/>
    <property type="molecule type" value="Genomic_DNA"/>
</dbReference>
<keyword evidence="8 9" id="KW-0472">Membrane</keyword>
<feature type="compositionally biased region" description="Basic and acidic residues" evidence="10">
    <location>
        <begin position="608"/>
        <end position="620"/>
    </location>
</feature>
<dbReference type="InterPro" id="IPR008428">
    <property type="entry name" value="Chond_GalNAc"/>
</dbReference>
<name>A0A5A9P3D2_9TELE</name>
<comment type="subcellular location">
    <subcellularLocation>
        <location evidence="1 9">Golgi apparatus</location>
        <location evidence="1 9">Golgi stack membrane</location>
        <topology evidence="1 9">Single-pass type II membrane protein</topology>
    </subcellularLocation>
</comment>
<dbReference type="PANTHER" id="PTHR12369">
    <property type="entry name" value="CHONDROITIN SYNTHASE"/>
    <property type="match status" value="1"/>
</dbReference>
<evidence type="ECO:0000313" key="12">
    <source>
        <dbReference type="EMBL" id="KAA0715207.1"/>
    </source>
</evidence>
<feature type="region of interest" description="Disordered" evidence="10">
    <location>
        <begin position="453"/>
        <end position="541"/>
    </location>
</feature>
<evidence type="ECO:0000259" key="11">
    <source>
        <dbReference type="PROSITE" id="PS51820"/>
    </source>
</evidence>
<evidence type="ECO:0000256" key="9">
    <source>
        <dbReference type="RuleBase" id="RU364016"/>
    </source>
</evidence>
<feature type="region of interest" description="Disordered" evidence="10">
    <location>
        <begin position="594"/>
        <end position="620"/>
    </location>
</feature>
<proteinExistence type="inferred from homology"/>
<evidence type="ECO:0000256" key="2">
    <source>
        <dbReference type="ARBA" id="ARBA00009239"/>
    </source>
</evidence>
<dbReference type="Pfam" id="PF05679">
    <property type="entry name" value="CHGN"/>
    <property type="match status" value="1"/>
</dbReference>
<dbReference type="InterPro" id="IPR011658">
    <property type="entry name" value="PA14_dom"/>
</dbReference>
<feature type="domain" description="PA14" evidence="11">
    <location>
        <begin position="88"/>
        <end position="249"/>
    </location>
</feature>
<evidence type="ECO:0000256" key="7">
    <source>
        <dbReference type="ARBA" id="ARBA00023034"/>
    </source>
</evidence>
<dbReference type="PANTHER" id="PTHR12369:SF15">
    <property type="entry name" value="BETA-1,4-N-ACETYLGALACTOSAMINYLTRANSFERASE 3"/>
    <property type="match status" value="1"/>
</dbReference>
<dbReference type="InterPro" id="IPR029044">
    <property type="entry name" value="Nucleotide-diphossugar_trans"/>
</dbReference>
<keyword evidence="13" id="KW-1185">Reference proteome</keyword>
<feature type="region of interest" description="Disordered" evidence="10">
    <location>
        <begin position="271"/>
        <end position="294"/>
    </location>
</feature>
<comment type="caution">
    <text evidence="12">The sequence shown here is derived from an EMBL/GenBank/DDBJ whole genome shotgun (WGS) entry which is preliminary data.</text>
</comment>
<feature type="compositionally biased region" description="Basic and acidic residues" evidence="10">
    <location>
        <begin position="457"/>
        <end position="472"/>
    </location>
</feature>
<reference evidence="12 13" key="1">
    <citation type="journal article" date="2019" name="Mol. Ecol. Resour.">
        <title>Chromosome-level genome assembly of Triplophysa tibetana, a fish adapted to the harsh high-altitude environment of the Tibetan Plateau.</title>
        <authorList>
            <person name="Yang X."/>
            <person name="Liu H."/>
            <person name="Ma Z."/>
            <person name="Zou Y."/>
            <person name="Zou M."/>
            <person name="Mao Y."/>
            <person name="Li X."/>
            <person name="Wang H."/>
            <person name="Chen T."/>
            <person name="Wang W."/>
            <person name="Yang R."/>
        </authorList>
    </citation>
    <scope>NUCLEOTIDE SEQUENCE [LARGE SCALE GENOMIC DNA]</scope>
    <source>
        <strain evidence="12">TTIB1903HZAU</strain>
        <tissue evidence="12">Muscle</tissue>
    </source>
</reference>
<evidence type="ECO:0000256" key="10">
    <source>
        <dbReference type="SAM" id="MobiDB-lite"/>
    </source>
</evidence>
<keyword evidence="7 9" id="KW-0333">Golgi apparatus</keyword>
<evidence type="ECO:0000256" key="4">
    <source>
        <dbReference type="ARBA" id="ARBA00022692"/>
    </source>
</evidence>
<dbReference type="SMART" id="SM00758">
    <property type="entry name" value="PA14"/>
    <property type="match status" value="1"/>
</dbReference>
<comment type="catalytic activity">
    <reaction evidence="9">
        <text>an N-acetyl-beta-D-glucosaminyl derivative + UDP-N-acetyl-alpha-D-galactosamine = an N-acetyl-beta-D-galactosaminyl-(1-&gt;4)-N-acetyl-beta-D-glucosaminyl derivative + UDP + H(+)</text>
        <dbReference type="Rhea" id="RHEA:20493"/>
        <dbReference type="ChEBI" id="CHEBI:15378"/>
        <dbReference type="ChEBI" id="CHEBI:58223"/>
        <dbReference type="ChEBI" id="CHEBI:61631"/>
        <dbReference type="ChEBI" id="CHEBI:67138"/>
        <dbReference type="ChEBI" id="CHEBI:138027"/>
        <dbReference type="EC" id="2.4.1.244"/>
    </reaction>
</comment>
<evidence type="ECO:0000313" key="13">
    <source>
        <dbReference type="Proteomes" id="UP000324632"/>
    </source>
</evidence>
<keyword evidence="5 9" id="KW-0735">Signal-anchor</keyword>
<feature type="compositionally biased region" description="Low complexity" evidence="10">
    <location>
        <begin position="272"/>
        <end position="288"/>
    </location>
</feature>
<sequence length="1155" mass="132977">MLNFLPVRKFKRNGKYIVFGAVLMVGFLAAYLELMATGVWSATGVTPQSEDAVWAKSPVGNEVGGNHIRDGHKQYWTSKNKPQKWKPEYKGQVNLHVFEDWCGPSVAQLRKNLHYPLYPHSRITVGKLAVSPSWTNYGLRIFGYIHPYTDGDFKFAVASDDNSEFWLSDDENPDNLKLCTYVGMTGREWTAPGEYGKYASQTSNFITLQMNRKYFFELIHKQDDHGTDHVEVAWQLKQAGSGFSIIDSKYISLYTNESSLKAGDVSHVPQTAASHVAPPHSSSQAPPHGADMLRSDPRDSFHKIPLLDRMRLQGVLPKCSYNPSYIIKGYPLVRYQGLQFVHLSCVYPNDYTRLSHMESENKCFYRSYPYYMERYGFSNFLRMDLPENLKFRGDRMVGQGIKMGRNDNEGLQDSETFKNQKMKVMENDNDLPKYGDDSNDFLPQGLRKLFSVQQHDGQMRNKALDIRPEQIQRDNSPNEMQKQPQPKKYPEEPQYPKTTQKTGKKKRRQKMTAQQNLHYITNSPSEVRNQGHEKDSERIQKNLGMKKISDRQELAQRVDRWRSDVKKLGDQSTNQDGGIEIQPLKVKHNNTSRRDLNRVPVNDGLVPMEKRPKGNESKKIDGVDKPVKVAMLDGAVGNNSAVFDEQKRVDIVDLSRNKAAFMGEHVENSPDTLKVKKTKKLKRDRVKATPLQQLQGKKYEDNKSIVSKDDNRNNVELGKSQNLVHYLTQKPHKPSSHNLTRERDAVAAPPREEYDKDWARFHDDRKGGINEVKDNAIHLSDADVENEEDGDWVAQGFSEEEDYDFINRAVFDVEVNWAQTFQVKPFDLNRMQSDWIDLKCNVSGNLLLSESEAMTVVDAFMKKLNRKYPSQFSLHRIVNIEKRSDYPRGSRYLLELDLSEASGHHLRLVDYIYVKSVDDWGSQQKTEKLTLCYPSGFFWNPTATVHFIIPVKNQARWVQQFISDMEELYRTTGDQNFNIIITDYESTDIDIEQALQNSVVPRYQYLSLSGNFERSAGLQAGIDLITDDHSIVFLCDLHIHFPPGFIDTVRKHCVEGHMAFAPIVLRLNCGASPLEPDGYWEINGFGLMGIYKSDLDSIGGMNTKEFTDRWGGEDWELLDRILQGGLEVDRLYLRNFFHHFHSKRGMWNRQMLRNT</sequence>
<feature type="compositionally biased region" description="Basic and acidic residues" evidence="10">
    <location>
        <begin position="697"/>
        <end position="713"/>
    </location>
</feature>
<dbReference type="AlphaFoldDB" id="A0A5A9P3D2"/>
<feature type="region of interest" description="Disordered" evidence="10">
    <location>
        <begin position="696"/>
        <end position="751"/>
    </location>
</feature>
<dbReference type="PROSITE" id="PS51820">
    <property type="entry name" value="PA14"/>
    <property type="match status" value="1"/>
</dbReference>
<keyword evidence="4 9" id="KW-0812">Transmembrane</keyword>
<feature type="compositionally biased region" description="Basic and acidic residues" evidence="10">
    <location>
        <begin position="529"/>
        <end position="540"/>
    </location>
</feature>
<dbReference type="Gene3D" id="3.90.550.10">
    <property type="entry name" value="Spore Coat Polysaccharide Biosynthesis Protein SpsA, Chain A"/>
    <property type="match status" value="1"/>
</dbReference>
<dbReference type="EC" id="2.4.1.244" evidence="9"/>
<organism evidence="12 13">
    <name type="scientific">Triplophysa tibetana</name>
    <dbReference type="NCBI Taxonomy" id="1572043"/>
    <lineage>
        <taxon>Eukaryota</taxon>
        <taxon>Metazoa</taxon>
        <taxon>Chordata</taxon>
        <taxon>Craniata</taxon>
        <taxon>Vertebrata</taxon>
        <taxon>Euteleostomi</taxon>
        <taxon>Actinopterygii</taxon>
        <taxon>Neopterygii</taxon>
        <taxon>Teleostei</taxon>
        <taxon>Ostariophysi</taxon>
        <taxon>Cypriniformes</taxon>
        <taxon>Nemacheilidae</taxon>
        <taxon>Triplophysa</taxon>
    </lineage>
</organism>
<dbReference type="GO" id="GO:0032580">
    <property type="term" value="C:Golgi cisterna membrane"/>
    <property type="evidence" value="ECO:0007669"/>
    <property type="project" value="UniProtKB-SubCell"/>
</dbReference>
<dbReference type="InterPro" id="IPR037524">
    <property type="entry name" value="PA14/GLEYA"/>
</dbReference>
<evidence type="ECO:0000256" key="5">
    <source>
        <dbReference type="ARBA" id="ARBA00022968"/>
    </source>
</evidence>
<keyword evidence="6 9" id="KW-1133">Transmembrane helix</keyword>
<keyword evidence="3 9" id="KW-0808">Transferase</keyword>
<comment type="similarity">
    <text evidence="2 9">Belongs to the chondroitin N-acetylgalactosaminyltransferase family.</text>
</comment>
<gene>
    <name evidence="12" type="ORF">E1301_Tti008742</name>
</gene>
<evidence type="ECO:0000256" key="6">
    <source>
        <dbReference type="ARBA" id="ARBA00022989"/>
    </source>
</evidence>
<dbReference type="InterPro" id="IPR051227">
    <property type="entry name" value="CS_glycosyltransferase"/>
</dbReference>
<feature type="compositionally biased region" description="Basic and acidic residues" evidence="10">
    <location>
        <begin position="739"/>
        <end position="751"/>
    </location>
</feature>